<dbReference type="InterPro" id="IPR000477">
    <property type="entry name" value="RT_dom"/>
</dbReference>
<comment type="caution">
    <text evidence="3">The sequence shown here is derived from an EMBL/GenBank/DDBJ whole genome shotgun (WGS) entry which is preliminary data.</text>
</comment>
<accession>A0AAW2TQU6</accession>
<name>A0AAW2TQU6_9LAMI</name>
<feature type="compositionally biased region" description="Basic and acidic residues" evidence="1">
    <location>
        <begin position="165"/>
        <end position="176"/>
    </location>
</feature>
<evidence type="ECO:0000256" key="1">
    <source>
        <dbReference type="SAM" id="MobiDB-lite"/>
    </source>
</evidence>
<dbReference type="Gene3D" id="3.30.70.270">
    <property type="match status" value="1"/>
</dbReference>
<dbReference type="CDD" id="cd00303">
    <property type="entry name" value="retropepsin_like"/>
    <property type="match status" value="1"/>
</dbReference>
<dbReference type="PANTHER" id="PTHR24559">
    <property type="entry name" value="TRANSPOSON TY3-I GAG-POL POLYPROTEIN"/>
    <property type="match status" value="1"/>
</dbReference>
<proteinExistence type="predicted"/>
<protein>
    <recommendedName>
        <fullName evidence="2">Reverse transcriptase domain-containing protein</fullName>
    </recommendedName>
</protein>
<evidence type="ECO:0000313" key="3">
    <source>
        <dbReference type="EMBL" id="KAL0406623.1"/>
    </source>
</evidence>
<feature type="region of interest" description="Disordered" evidence="1">
    <location>
        <begin position="165"/>
        <end position="186"/>
    </location>
</feature>
<reference evidence="3" key="1">
    <citation type="submission" date="2020-06" db="EMBL/GenBank/DDBJ databases">
        <authorList>
            <person name="Li T."/>
            <person name="Hu X."/>
            <person name="Zhang T."/>
            <person name="Song X."/>
            <person name="Zhang H."/>
            <person name="Dai N."/>
            <person name="Sheng W."/>
            <person name="Hou X."/>
            <person name="Wei L."/>
        </authorList>
    </citation>
    <scope>NUCLEOTIDE SEQUENCE</scope>
    <source>
        <strain evidence="3">KEN1</strain>
        <tissue evidence="3">Leaf</tissue>
    </source>
</reference>
<dbReference type="InterPro" id="IPR043128">
    <property type="entry name" value="Rev_trsase/Diguanyl_cyclase"/>
</dbReference>
<feature type="non-terminal residue" evidence="3">
    <location>
        <position position="1"/>
    </location>
</feature>
<feature type="domain" description="Reverse transcriptase" evidence="2">
    <location>
        <begin position="315"/>
        <end position="376"/>
    </location>
</feature>
<sequence length="377" mass="43397">FEEETTFSQKDLNEGCGSQDDPIVIKLDIANFTVHKVLVDNGSSTDIIFREVLKKMVLEDANLSPVKTPLVDFGGSEVNSLRTSDLLVSMGEEPRRRNTMIKFLVVDTPCSYNVILERSGLNLFRAVVSTYHQKMKFPTKNWIGEVLCDQKEAWKCYNLSMRKGEQEERGKRKERDEVEEADDLKRFKPERIEPAEQHKSVELVSGESDKITRIGSNMNEAFDTMMIEFLRKNVDMFAWSPSDFKGIDPEVQYTKWLANIVVVPNASGKWRMCTDFTDLNKVCPKDPYLLPRINFSVDSTAGCELFNMMDAYQGATYQRLVNRMFWDQIGVSMEVHVDDMLVKSKKEDDHLYDLKQAFEVMRTYGMKLNPTKCTFGV</sequence>
<dbReference type="Gene3D" id="2.40.70.10">
    <property type="entry name" value="Acid Proteases"/>
    <property type="match status" value="1"/>
</dbReference>
<dbReference type="AlphaFoldDB" id="A0AAW2TQU6"/>
<dbReference type="Pfam" id="PF00078">
    <property type="entry name" value="RVT_1"/>
    <property type="match status" value="1"/>
</dbReference>
<dbReference type="InterPro" id="IPR053134">
    <property type="entry name" value="RNA-dir_DNA_polymerase"/>
</dbReference>
<dbReference type="SUPFAM" id="SSF56672">
    <property type="entry name" value="DNA/RNA polymerases"/>
    <property type="match status" value="1"/>
</dbReference>
<dbReference type="InterPro" id="IPR043502">
    <property type="entry name" value="DNA/RNA_pol_sf"/>
</dbReference>
<dbReference type="CDD" id="cd01647">
    <property type="entry name" value="RT_LTR"/>
    <property type="match status" value="1"/>
</dbReference>
<organism evidence="3">
    <name type="scientific">Sesamum latifolium</name>
    <dbReference type="NCBI Taxonomy" id="2727402"/>
    <lineage>
        <taxon>Eukaryota</taxon>
        <taxon>Viridiplantae</taxon>
        <taxon>Streptophyta</taxon>
        <taxon>Embryophyta</taxon>
        <taxon>Tracheophyta</taxon>
        <taxon>Spermatophyta</taxon>
        <taxon>Magnoliopsida</taxon>
        <taxon>eudicotyledons</taxon>
        <taxon>Gunneridae</taxon>
        <taxon>Pentapetalae</taxon>
        <taxon>asterids</taxon>
        <taxon>lamiids</taxon>
        <taxon>Lamiales</taxon>
        <taxon>Pedaliaceae</taxon>
        <taxon>Sesamum</taxon>
    </lineage>
</organism>
<dbReference type="EMBL" id="JACGWN010000014">
    <property type="protein sequence ID" value="KAL0406623.1"/>
    <property type="molecule type" value="Genomic_DNA"/>
</dbReference>
<dbReference type="InterPro" id="IPR021109">
    <property type="entry name" value="Peptidase_aspartic_dom_sf"/>
</dbReference>
<dbReference type="PANTHER" id="PTHR24559:SF444">
    <property type="entry name" value="REVERSE TRANSCRIPTASE DOMAIN-CONTAINING PROTEIN"/>
    <property type="match status" value="1"/>
</dbReference>
<evidence type="ECO:0000259" key="2">
    <source>
        <dbReference type="Pfam" id="PF00078"/>
    </source>
</evidence>
<reference evidence="3" key="2">
    <citation type="journal article" date="2024" name="Plant">
        <title>Genomic evolution and insights into agronomic trait innovations of Sesamum species.</title>
        <authorList>
            <person name="Miao H."/>
            <person name="Wang L."/>
            <person name="Qu L."/>
            <person name="Liu H."/>
            <person name="Sun Y."/>
            <person name="Le M."/>
            <person name="Wang Q."/>
            <person name="Wei S."/>
            <person name="Zheng Y."/>
            <person name="Lin W."/>
            <person name="Duan Y."/>
            <person name="Cao H."/>
            <person name="Xiong S."/>
            <person name="Wang X."/>
            <person name="Wei L."/>
            <person name="Li C."/>
            <person name="Ma Q."/>
            <person name="Ju M."/>
            <person name="Zhao R."/>
            <person name="Li G."/>
            <person name="Mu C."/>
            <person name="Tian Q."/>
            <person name="Mei H."/>
            <person name="Zhang T."/>
            <person name="Gao T."/>
            <person name="Zhang H."/>
        </authorList>
    </citation>
    <scope>NUCLEOTIDE SEQUENCE</scope>
    <source>
        <strain evidence="3">KEN1</strain>
    </source>
</reference>
<gene>
    <name evidence="3" type="ORF">Slati_3976200</name>
</gene>